<evidence type="ECO:0000313" key="1">
    <source>
        <dbReference type="EMBL" id="KAK9010702.1"/>
    </source>
</evidence>
<protein>
    <submittedName>
        <fullName evidence="1">Uncharacterized protein</fullName>
    </submittedName>
</protein>
<name>A0ABR2RDE4_9ROSI</name>
<gene>
    <name evidence="1" type="ORF">V6N11_043573</name>
</gene>
<reference evidence="1 2" key="1">
    <citation type="journal article" date="2024" name="G3 (Bethesda)">
        <title>Genome assembly of Hibiscus sabdariffa L. provides insights into metabolisms of medicinal natural products.</title>
        <authorList>
            <person name="Kim T."/>
        </authorList>
    </citation>
    <scope>NUCLEOTIDE SEQUENCE [LARGE SCALE GENOMIC DNA]</scope>
    <source>
        <strain evidence="1">TK-2024</strain>
        <tissue evidence="1">Old leaves</tissue>
    </source>
</reference>
<evidence type="ECO:0000313" key="2">
    <source>
        <dbReference type="Proteomes" id="UP001396334"/>
    </source>
</evidence>
<organism evidence="1 2">
    <name type="scientific">Hibiscus sabdariffa</name>
    <name type="common">roselle</name>
    <dbReference type="NCBI Taxonomy" id="183260"/>
    <lineage>
        <taxon>Eukaryota</taxon>
        <taxon>Viridiplantae</taxon>
        <taxon>Streptophyta</taxon>
        <taxon>Embryophyta</taxon>
        <taxon>Tracheophyta</taxon>
        <taxon>Spermatophyta</taxon>
        <taxon>Magnoliopsida</taxon>
        <taxon>eudicotyledons</taxon>
        <taxon>Gunneridae</taxon>
        <taxon>Pentapetalae</taxon>
        <taxon>rosids</taxon>
        <taxon>malvids</taxon>
        <taxon>Malvales</taxon>
        <taxon>Malvaceae</taxon>
        <taxon>Malvoideae</taxon>
        <taxon>Hibiscus</taxon>
    </lineage>
</organism>
<accession>A0ABR2RDE4</accession>
<dbReference type="Proteomes" id="UP001396334">
    <property type="component" value="Unassembled WGS sequence"/>
</dbReference>
<comment type="caution">
    <text evidence="1">The sequence shown here is derived from an EMBL/GenBank/DDBJ whole genome shotgun (WGS) entry which is preliminary data.</text>
</comment>
<proteinExistence type="predicted"/>
<sequence>MSCFSNFSLSRWIIGLCHLRNCNGPDSDDDNSIECHACIQAGLPVFHSSTCDQAHPPEWEASAGSSLFPIHHTNNTTRAPQPSGPFGTLLDPRSKRVQRWNRAFLLARGVALAVDPIVLNCGRNAV</sequence>
<dbReference type="EMBL" id="JBBPBN010000023">
    <property type="protein sequence ID" value="KAK9010702.1"/>
    <property type="molecule type" value="Genomic_DNA"/>
</dbReference>
<keyword evidence="2" id="KW-1185">Reference proteome</keyword>